<gene>
    <name evidence="10" type="ORF">ACFPTN_04565</name>
</gene>
<evidence type="ECO:0000256" key="8">
    <source>
        <dbReference type="PROSITE-ProRule" id="PRU01360"/>
    </source>
</evidence>
<keyword evidence="11" id="KW-1185">Reference proteome</keyword>
<proteinExistence type="inferred from homology"/>
<keyword evidence="5" id="KW-0798">TonB box</keyword>
<dbReference type="Proteomes" id="UP001595974">
    <property type="component" value="Unassembled WGS sequence"/>
</dbReference>
<evidence type="ECO:0000256" key="3">
    <source>
        <dbReference type="ARBA" id="ARBA00022452"/>
    </source>
</evidence>
<keyword evidence="6 8" id="KW-0472">Membrane</keyword>
<reference evidence="11" key="1">
    <citation type="journal article" date="2019" name="Int. J. Syst. Evol. Microbiol.">
        <title>The Global Catalogue of Microorganisms (GCM) 10K type strain sequencing project: providing services to taxonomists for standard genome sequencing and annotation.</title>
        <authorList>
            <consortium name="The Broad Institute Genomics Platform"/>
            <consortium name="The Broad Institute Genome Sequencing Center for Infectious Disease"/>
            <person name="Wu L."/>
            <person name="Ma J."/>
        </authorList>
    </citation>
    <scope>NUCLEOTIDE SEQUENCE [LARGE SCALE GENOMIC DNA]</scope>
    <source>
        <strain evidence="11">SHR3</strain>
    </source>
</reference>
<evidence type="ECO:0000313" key="10">
    <source>
        <dbReference type="EMBL" id="MFC5768637.1"/>
    </source>
</evidence>
<dbReference type="RefSeq" id="WP_157748636.1">
    <property type="nucleotide sequence ID" value="NZ_JBHSOG010000011.1"/>
</dbReference>
<evidence type="ECO:0000256" key="4">
    <source>
        <dbReference type="ARBA" id="ARBA00022692"/>
    </source>
</evidence>
<dbReference type="Gene3D" id="2.40.170.20">
    <property type="entry name" value="TonB-dependent receptor, beta-barrel domain"/>
    <property type="match status" value="1"/>
</dbReference>
<dbReference type="InterPro" id="IPR000531">
    <property type="entry name" value="Beta-barrel_TonB"/>
</dbReference>
<keyword evidence="7 8" id="KW-0998">Cell outer membrane</keyword>
<evidence type="ECO:0000259" key="9">
    <source>
        <dbReference type="Pfam" id="PF00593"/>
    </source>
</evidence>
<comment type="subcellular location">
    <subcellularLocation>
        <location evidence="1 8">Cell outer membrane</location>
        <topology evidence="1 8">Multi-pass membrane protein</topology>
    </subcellularLocation>
</comment>
<accession>A0ABW1AN21</accession>
<dbReference type="EMBL" id="JBHSOG010000011">
    <property type="protein sequence ID" value="MFC5768637.1"/>
    <property type="molecule type" value="Genomic_DNA"/>
</dbReference>
<sequence length="194" mass="21453">MERLLTYFHNRYKNRIGAGRVILATVDGGTGPWGPVTNVIQRWENSGPATIAGWEGNLTVPLARTLEWSSNFTYMSKSEDDRGQPLSLVPDYTLNTWLDWQVSGALNANLGVTRYGEIEARTASLQTGSAAAVTDSRDAYTLVNLGLNYQLNKTFRVNAGVKNLFDKQLQRTGRGANTYNEPGRSFYLGLNVSI</sequence>
<keyword evidence="3 8" id="KW-1134">Transmembrane beta strand</keyword>
<organism evidence="10 11">
    <name type="scientific">Thauera sinica</name>
    <dbReference type="NCBI Taxonomy" id="2665146"/>
    <lineage>
        <taxon>Bacteria</taxon>
        <taxon>Pseudomonadati</taxon>
        <taxon>Pseudomonadota</taxon>
        <taxon>Betaproteobacteria</taxon>
        <taxon>Rhodocyclales</taxon>
        <taxon>Zoogloeaceae</taxon>
        <taxon>Thauera</taxon>
    </lineage>
</organism>
<protein>
    <submittedName>
        <fullName evidence="10">TonB-dependent receptor domain-containing protein</fullName>
    </submittedName>
</protein>
<dbReference type="SUPFAM" id="SSF56935">
    <property type="entry name" value="Porins"/>
    <property type="match status" value="1"/>
</dbReference>
<feature type="domain" description="TonB-dependent receptor-like beta-barrel" evidence="9">
    <location>
        <begin position="5"/>
        <end position="164"/>
    </location>
</feature>
<dbReference type="PROSITE" id="PS52016">
    <property type="entry name" value="TONB_DEPENDENT_REC_3"/>
    <property type="match status" value="1"/>
</dbReference>
<dbReference type="PANTHER" id="PTHR30069:SF8">
    <property type="entry name" value="TONB-DEPENDENT SIDEROPHORE RECEPTOR PROTEIN"/>
    <property type="match status" value="1"/>
</dbReference>
<keyword evidence="4 8" id="KW-0812">Transmembrane</keyword>
<comment type="similarity">
    <text evidence="8">Belongs to the TonB-dependent receptor family.</text>
</comment>
<dbReference type="InterPro" id="IPR036942">
    <property type="entry name" value="Beta-barrel_TonB_sf"/>
</dbReference>
<dbReference type="Pfam" id="PF00593">
    <property type="entry name" value="TonB_dep_Rec_b-barrel"/>
    <property type="match status" value="1"/>
</dbReference>
<keyword evidence="2 8" id="KW-0813">Transport</keyword>
<comment type="caution">
    <text evidence="10">The sequence shown here is derived from an EMBL/GenBank/DDBJ whole genome shotgun (WGS) entry which is preliminary data.</text>
</comment>
<keyword evidence="10" id="KW-0675">Receptor</keyword>
<evidence type="ECO:0000313" key="11">
    <source>
        <dbReference type="Proteomes" id="UP001595974"/>
    </source>
</evidence>
<dbReference type="PANTHER" id="PTHR30069">
    <property type="entry name" value="TONB-DEPENDENT OUTER MEMBRANE RECEPTOR"/>
    <property type="match status" value="1"/>
</dbReference>
<evidence type="ECO:0000256" key="6">
    <source>
        <dbReference type="ARBA" id="ARBA00023136"/>
    </source>
</evidence>
<evidence type="ECO:0000256" key="5">
    <source>
        <dbReference type="ARBA" id="ARBA00023077"/>
    </source>
</evidence>
<evidence type="ECO:0000256" key="1">
    <source>
        <dbReference type="ARBA" id="ARBA00004571"/>
    </source>
</evidence>
<evidence type="ECO:0000256" key="7">
    <source>
        <dbReference type="ARBA" id="ARBA00023237"/>
    </source>
</evidence>
<evidence type="ECO:0000256" key="2">
    <source>
        <dbReference type="ARBA" id="ARBA00022448"/>
    </source>
</evidence>
<name>A0ABW1AN21_9RHOO</name>
<dbReference type="InterPro" id="IPR039426">
    <property type="entry name" value="TonB-dep_rcpt-like"/>
</dbReference>